<protein>
    <submittedName>
        <fullName evidence="1">Uncharacterized protein</fullName>
    </submittedName>
</protein>
<keyword evidence="2" id="KW-1185">Reference proteome</keyword>
<dbReference type="AlphaFoldDB" id="A0A1Y1WN06"/>
<gene>
    <name evidence="1" type="ORF">DL89DRAFT_264554</name>
</gene>
<organism evidence="1 2">
    <name type="scientific">Linderina pennispora</name>
    <dbReference type="NCBI Taxonomy" id="61395"/>
    <lineage>
        <taxon>Eukaryota</taxon>
        <taxon>Fungi</taxon>
        <taxon>Fungi incertae sedis</taxon>
        <taxon>Zoopagomycota</taxon>
        <taxon>Kickxellomycotina</taxon>
        <taxon>Kickxellomycetes</taxon>
        <taxon>Kickxellales</taxon>
        <taxon>Kickxellaceae</taxon>
        <taxon>Linderina</taxon>
    </lineage>
</organism>
<dbReference type="Proteomes" id="UP000193922">
    <property type="component" value="Unassembled WGS sequence"/>
</dbReference>
<evidence type="ECO:0000313" key="2">
    <source>
        <dbReference type="Proteomes" id="UP000193922"/>
    </source>
</evidence>
<evidence type="ECO:0000313" key="1">
    <source>
        <dbReference type="EMBL" id="ORX74755.1"/>
    </source>
</evidence>
<sequence length="52" mass="5751">MGWMACAPLLVHYIPSSANSWGIATRAVAFAELVCGSWHWVPLNRAKKKQPV</sequence>
<reference evidence="1 2" key="1">
    <citation type="submission" date="2016-07" db="EMBL/GenBank/DDBJ databases">
        <title>Pervasive Adenine N6-methylation of Active Genes in Fungi.</title>
        <authorList>
            <consortium name="DOE Joint Genome Institute"/>
            <person name="Mondo S.J."/>
            <person name="Dannebaum R.O."/>
            <person name="Kuo R.C."/>
            <person name="Labutti K."/>
            <person name="Haridas S."/>
            <person name="Kuo A."/>
            <person name="Salamov A."/>
            <person name="Ahrendt S.R."/>
            <person name="Lipzen A."/>
            <person name="Sullivan W."/>
            <person name="Andreopoulos W.B."/>
            <person name="Clum A."/>
            <person name="Lindquist E."/>
            <person name="Daum C."/>
            <person name="Ramamoorthy G.K."/>
            <person name="Gryganskyi A."/>
            <person name="Culley D."/>
            <person name="Magnuson J.K."/>
            <person name="James T.Y."/>
            <person name="O'Malley M.A."/>
            <person name="Stajich J.E."/>
            <person name="Spatafora J.W."/>
            <person name="Visel A."/>
            <person name="Grigoriev I.V."/>
        </authorList>
    </citation>
    <scope>NUCLEOTIDE SEQUENCE [LARGE SCALE GENOMIC DNA]</scope>
    <source>
        <strain evidence="1 2">ATCC 12442</strain>
    </source>
</reference>
<accession>A0A1Y1WN06</accession>
<dbReference type="RefSeq" id="XP_040747966.1">
    <property type="nucleotide sequence ID" value="XM_040886295.1"/>
</dbReference>
<dbReference type="GeneID" id="63802943"/>
<proteinExistence type="predicted"/>
<dbReference type="EMBL" id="MCFD01000001">
    <property type="protein sequence ID" value="ORX74755.1"/>
    <property type="molecule type" value="Genomic_DNA"/>
</dbReference>
<comment type="caution">
    <text evidence="1">The sequence shown here is derived from an EMBL/GenBank/DDBJ whole genome shotgun (WGS) entry which is preliminary data.</text>
</comment>
<name>A0A1Y1WN06_9FUNG</name>